<evidence type="ECO:0000256" key="1">
    <source>
        <dbReference type="ARBA" id="ARBA00004992"/>
    </source>
</evidence>
<dbReference type="NCBIfam" id="TIGR00041">
    <property type="entry name" value="DTMP_kinase"/>
    <property type="match status" value="1"/>
</dbReference>
<dbReference type="InParanoid" id="A0A4V3SJ98"/>
<protein>
    <recommendedName>
        <fullName evidence="4">Thymidylate kinase</fullName>
        <ecNumber evidence="3">2.7.4.9</ecNumber>
    </recommendedName>
</protein>
<dbReference type="FunFam" id="3.40.50.300:FF:000679">
    <property type="entry name" value="Thymidylate kinase"/>
    <property type="match status" value="1"/>
</dbReference>
<dbReference type="InterPro" id="IPR039430">
    <property type="entry name" value="Thymidylate_kin-like_dom"/>
</dbReference>
<feature type="non-terminal residue" evidence="11">
    <location>
        <position position="1"/>
    </location>
</feature>
<dbReference type="GO" id="GO:0004798">
    <property type="term" value="F:dTMP kinase activity"/>
    <property type="evidence" value="ECO:0007669"/>
    <property type="project" value="UniProtKB-EC"/>
</dbReference>
<proteinExistence type="inferred from homology"/>
<dbReference type="SUPFAM" id="SSF52540">
    <property type="entry name" value="P-loop containing nucleoside triphosphate hydrolases"/>
    <property type="match status" value="1"/>
</dbReference>
<keyword evidence="6" id="KW-0545">Nucleotide biosynthesis</keyword>
<dbReference type="AlphaFoldDB" id="A0A4V3SJ98"/>
<dbReference type="OrthoDB" id="425602at2759"/>
<dbReference type="InterPro" id="IPR027417">
    <property type="entry name" value="P-loop_NTPase"/>
</dbReference>
<dbReference type="Gene3D" id="3.40.50.300">
    <property type="entry name" value="P-loop containing nucleotide triphosphate hydrolases"/>
    <property type="match status" value="1"/>
</dbReference>
<name>A0A4V3SJ98_9PEZI</name>
<dbReference type="GO" id="GO:0005829">
    <property type="term" value="C:cytosol"/>
    <property type="evidence" value="ECO:0007669"/>
    <property type="project" value="TreeGrafter"/>
</dbReference>
<evidence type="ECO:0000259" key="10">
    <source>
        <dbReference type="Pfam" id="PF02223"/>
    </source>
</evidence>
<feature type="non-terminal residue" evidence="11">
    <location>
        <position position="183"/>
    </location>
</feature>
<evidence type="ECO:0000256" key="5">
    <source>
        <dbReference type="ARBA" id="ARBA00022679"/>
    </source>
</evidence>
<evidence type="ECO:0000256" key="4">
    <source>
        <dbReference type="ARBA" id="ARBA00017144"/>
    </source>
</evidence>
<dbReference type="PROSITE" id="PS01331">
    <property type="entry name" value="THYMIDYLATE_KINASE"/>
    <property type="match status" value="1"/>
</dbReference>
<accession>A0A4V3SJ98</accession>
<dbReference type="PANTHER" id="PTHR10344:SF1">
    <property type="entry name" value="THYMIDYLATE KINASE"/>
    <property type="match status" value="1"/>
</dbReference>
<keyword evidence="7" id="KW-0547">Nucleotide-binding</keyword>
<comment type="pathway">
    <text evidence="1">Pyrimidine metabolism; dTTP biosynthesis.</text>
</comment>
<dbReference type="GO" id="GO:0006235">
    <property type="term" value="P:dTTP biosynthetic process"/>
    <property type="evidence" value="ECO:0007669"/>
    <property type="project" value="TreeGrafter"/>
</dbReference>
<keyword evidence="5" id="KW-0808">Transferase</keyword>
<dbReference type="InterPro" id="IPR018094">
    <property type="entry name" value="Thymidylate_kinase"/>
</dbReference>
<evidence type="ECO:0000313" key="12">
    <source>
        <dbReference type="Proteomes" id="UP000298138"/>
    </source>
</evidence>
<gene>
    <name evidence="11" type="ORF">EX30DRAFT_297131</name>
</gene>
<dbReference type="GO" id="GO:0004550">
    <property type="term" value="F:nucleoside diphosphate kinase activity"/>
    <property type="evidence" value="ECO:0007669"/>
    <property type="project" value="TreeGrafter"/>
</dbReference>
<dbReference type="FunCoup" id="A0A4V3SJ98">
    <property type="interactions" value="721"/>
</dbReference>
<feature type="domain" description="Thymidylate kinase-like" evidence="10">
    <location>
        <begin position="4"/>
        <end position="183"/>
    </location>
</feature>
<keyword evidence="12" id="KW-1185">Reference proteome</keyword>
<dbReference type="Pfam" id="PF02223">
    <property type="entry name" value="Thymidylate_kin"/>
    <property type="match status" value="1"/>
</dbReference>
<comment type="similarity">
    <text evidence="2">Belongs to the thymidylate kinase family.</text>
</comment>
<organism evidence="11 12">
    <name type="scientific">Ascodesmis nigricans</name>
    <dbReference type="NCBI Taxonomy" id="341454"/>
    <lineage>
        <taxon>Eukaryota</taxon>
        <taxon>Fungi</taxon>
        <taxon>Dikarya</taxon>
        <taxon>Ascomycota</taxon>
        <taxon>Pezizomycotina</taxon>
        <taxon>Pezizomycetes</taxon>
        <taxon>Pezizales</taxon>
        <taxon>Ascodesmidaceae</taxon>
        <taxon>Ascodesmis</taxon>
    </lineage>
</organism>
<dbReference type="GO" id="GO:0006227">
    <property type="term" value="P:dUDP biosynthetic process"/>
    <property type="evidence" value="ECO:0007669"/>
    <property type="project" value="TreeGrafter"/>
</dbReference>
<keyword evidence="9" id="KW-0067">ATP-binding</keyword>
<dbReference type="EC" id="2.7.4.9" evidence="3"/>
<reference evidence="11 12" key="1">
    <citation type="submission" date="2019-04" db="EMBL/GenBank/DDBJ databases">
        <title>Comparative genomics and transcriptomics to analyze fruiting body development in filamentous ascomycetes.</title>
        <authorList>
            <consortium name="DOE Joint Genome Institute"/>
            <person name="Lutkenhaus R."/>
            <person name="Traeger S."/>
            <person name="Breuer J."/>
            <person name="Kuo A."/>
            <person name="Lipzen A."/>
            <person name="Pangilinan J."/>
            <person name="Dilworth D."/>
            <person name="Sandor L."/>
            <person name="Poggeler S."/>
            <person name="Barry K."/>
            <person name="Grigoriev I.V."/>
            <person name="Nowrousian M."/>
        </authorList>
    </citation>
    <scope>NUCLEOTIDE SEQUENCE [LARGE SCALE GENOMIC DNA]</scope>
    <source>
        <strain evidence="11 12">CBS 389.68</strain>
    </source>
</reference>
<dbReference type="PANTHER" id="PTHR10344">
    <property type="entry name" value="THYMIDYLATE KINASE"/>
    <property type="match status" value="1"/>
</dbReference>
<evidence type="ECO:0000256" key="2">
    <source>
        <dbReference type="ARBA" id="ARBA00009776"/>
    </source>
</evidence>
<evidence type="ECO:0000256" key="7">
    <source>
        <dbReference type="ARBA" id="ARBA00022741"/>
    </source>
</evidence>
<evidence type="ECO:0000313" key="11">
    <source>
        <dbReference type="EMBL" id="TGZ83125.1"/>
    </source>
</evidence>
<evidence type="ECO:0000256" key="6">
    <source>
        <dbReference type="ARBA" id="ARBA00022727"/>
    </source>
</evidence>
<dbReference type="STRING" id="341454.A0A4V3SJ98"/>
<dbReference type="GO" id="GO:0006233">
    <property type="term" value="P:dTDP biosynthetic process"/>
    <property type="evidence" value="ECO:0007669"/>
    <property type="project" value="InterPro"/>
</dbReference>
<dbReference type="EMBL" id="ML220114">
    <property type="protein sequence ID" value="TGZ83125.1"/>
    <property type="molecule type" value="Genomic_DNA"/>
</dbReference>
<evidence type="ECO:0000256" key="9">
    <source>
        <dbReference type="ARBA" id="ARBA00022840"/>
    </source>
</evidence>
<dbReference type="InterPro" id="IPR018095">
    <property type="entry name" value="Thymidylate_kin_CS"/>
</dbReference>
<evidence type="ECO:0000256" key="3">
    <source>
        <dbReference type="ARBA" id="ARBA00012980"/>
    </source>
</evidence>
<dbReference type="CDD" id="cd01672">
    <property type="entry name" value="TMPK"/>
    <property type="match status" value="1"/>
</dbReference>
<evidence type="ECO:0000256" key="8">
    <source>
        <dbReference type="ARBA" id="ARBA00022777"/>
    </source>
</evidence>
<dbReference type="GO" id="GO:0005524">
    <property type="term" value="F:ATP binding"/>
    <property type="evidence" value="ECO:0007669"/>
    <property type="project" value="UniProtKB-KW"/>
</dbReference>
<sequence>LIAVEGLDRSGKTTQCSHLFRSLTTLSTKTSLPSPQLLKFPDRTTTTGQLINTYLTSSLPLADESIHLLFSSNRWEARAQILSLLESGVTVILDRYVYSGIAFSAAKGLDYGWCRSPDVGLPKPDLVVFLDVEEEVQKERGGWGEERYETIEMQRRVREVFRRLREEEGGWWVVDAGKGEEEV</sequence>
<dbReference type="Proteomes" id="UP000298138">
    <property type="component" value="Unassembled WGS sequence"/>
</dbReference>
<dbReference type="GO" id="GO:0005634">
    <property type="term" value="C:nucleus"/>
    <property type="evidence" value="ECO:0007669"/>
    <property type="project" value="TreeGrafter"/>
</dbReference>
<keyword evidence="8 11" id="KW-0418">Kinase</keyword>